<accession>A0AAN6KL39</accession>
<keyword evidence="2" id="KW-1185">Reference proteome</keyword>
<gene>
    <name evidence="1" type="ORF">LTR91_009264</name>
</gene>
<dbReference type="EMBL" id="JAUJLE010000075">
    <property type="protein sequence ID" value="KAK0989259.1"/>
    <property type="molecule type" value="Genomic_DNA"/>
</dbReference>
<sequence>MSYGSPVFKTLLGPKFMEGTALATSSTVEIPLPEDNPEHMSVLCNIFHMRNDRIVQLGLPFLANFVNTCDKYDCALAVQPTVEGYMLAALPLAGVPTLKIYLGIAMTLRYTDAVRRIAVRLAYQATKPIMEYMGPSRGSTIGPVCARIDMSIVVARHCVSDYIDSIIDEQHENRGMKGSCDARCNVGMSRVFSLLTQLKGYNLWSSTTKEVNLESILRSMETLRLSDPIDLSPCAMNGPYCAIGYGGMGLGRYQHEFGEKASEIRKLIGNMEFPELGEASQGTRKV</sequence>
<dbReference type="AlphaFoldDB" id="A0AAN6KL39"/>
<dbReference type="Proteomes" id="UP001175353">
    <property type="component" value="Unassembled WGS sequence"/>
</dbReference>
<evidence type="ECO:0000313" key="2">
    <source>
        <dbReference type="Proteomes" id="UP001175353"/>
    </source>
</evidence>
<name>A0AAN6KL39_9PEZI</name>
<protein>
    <recommendedName>
        <fullName evidence="3">BTB domain-containing protein</fullName>
    </recommendedName>
</protein>
<organism evidence="1 2">
    <name type="scientific">Friedmanniomyces endolithicus</name>
    <dbReference type="NCBI Taxonomy" id="329885"/>
    <lineage>
        <taxon>Eukaryota</taxon>
        <taxon>Fungi</taxon>
        <taxon>Dikarya</taxon>
        <taxon>Ascomycota</taxon>
        <taxon>Pezizomycotina</taxon>
        <taxon>Dothideomycetes</taxon>
        <taxon>Dothideomycetidae</taxon>
        <taxon>Mycosphaerellales</taxon>
        <taxon>Teratosphaeriaceae</taxon>
        <taxon>Friedmanniomyces</taxon>
    </lineage>
</organism>
<evidence type="ECO:0008006" key="3">
    <source>
        <dbReference type="Google" id="ProtNLM"/>
    </source>
</evidence>
<comment type="caution">
    <text evidence="1">The sequence shown here is derived from an EMBL/GenBank/DDBJ whole genome shotgun (WGS) entry which is preliminary data.</text>
</comment>
<evidence type="ECO:0000313" key="1">
    <source>
        <dbReference type="EMBL" id="KAK0989259.1"/>
    </source>
</evidence>
<proteinExistence type="predicted"/>
<reference evidence="1" key="1">
    <citation type="submission" date="2023-06" db="EMBL/GenBank/DDBJ databases">
        <title>Black Yeasts Isolated from many extreme environments.</title>
        <authorList>
            <person name="Coleine C."/>
            <person name="Stajich J.E."/>
            <person name="Selbmann L."/>
        </authorList>
    </citation>
    <scope>NUCLEOTIDE SEQUENCE</scope>
    <source>
        <strain evidence="1">CCFEE 5200</strain>
    </source>
</reference>